<dbReference type="Gene3D" id="2.40.33.10">
    <property type="entry name" value="PK beta-barrel domain-like"/>
    <property type="match status" value="1"/>
</dbReference>
<dbReference type="PRINTS" id="PR01050">
    <property type="entry name" value="PYRUVTKNASE"/>
</dbReference>
<evidence type="ECO:0000256" key="18">
    <source>
        <dbReference type="RuleBase" id="RU000504"/>
    </source>
</evidence>
<dbReference type="NCBIfam" id="NF004978">
    <property type="entry name" value="PRK06354.1"/>
    <property type="match status" value="1"/>
</dbReference>
<dbReference type="InterPro" id="IPR040442">
    <property type="entry name" value="Pyrv_kinase-like_dom_sf"/>
</dbReference>
<evidence type="ECO:0000256" key="2">
    <source>
        <dbReference type="ARBA" id="ARBA00001958"/>
    </source>
</evidence>
<evidence type="ECO:0000313" key="22">
    <source>
        <dbReference type="EMBL" id="PSR30205.1"/>
    </source>
</evidence>
<keyword evidence="12" id="KW-0067">ATP-binding</keyword>
<gene>
    <name evidence="22" type="primary">pyk</name>
    <name evidence="22" type="ORF">C7B43_06760</name>
</gene>
<evidence type="ECO:0000256" key="1">
    <source>
        <dbReference type="ARBA" id="ARBA00001946"/>
    </source>
</evidence>
<dbReference type="Gene3D" id="3.50.30.10">
    <property type="entry name" value="Phosphohistidine domain"/>
    <property type="match status" value="1"/>
</dbReference>
<protein>
    <recommendedName>
        <fullName evidence="7 17">Pyruvate kinase</fullName>
        <ecNumber evidence="6 17">2.7.1.40</ecNumber>
    </recommendedName>
</protein>
<dbReference type="UniPathway" id="UPA00109">
    <property type="reaction ID" value="UER00188"/>
</dbReference>
<dbReference type="GO" id="GO:0016301">
    <property type="term" value="F:kinase activity"/>
    <property type="evidence" value="ECO:0007669"/>
    <property type="project" value="UniProtKB-KW"/>
</dbReference>
<dbReference type="GO" id="GO:0005524">
    <property type="term" value="F:ATP binding"/>
    <property type="evidence" value="ECO:0007669"/>
    <property type="project" value="UniProtKB-KW"/>
</dbReference>
<dbReference type="GO" id="GO:0004743">
    <property type="term" value="F:pyruvate kinase activity"/>
    <property type="evidence" value="ECO:0007669"/>
    <property type="project" value="UniProtKB-UniRule"/>
</dbReference>
<dbReference type="Proteomes" id="UP000242699">
    <property type="component" value="Unassembled WGS sequence"/>
</dbReference>
<dbReference type="AlphaFoldDB" id="A0A2T2X6U9"/>
<dbReference type="NCBIfam" id="TIGR01064">
    <property type="entry name" value="pyruv_kin"/>
    <property type="match status" value="1"/>
</dbReference>
<evidence type="ECO:0000313" key="23">
    <source>
        <dbReference type="Proteomes" id="UP000242699"/>
    </source>
</evidence>
<evidence type="ECO:0000256" key="17">
    <source>
        <dbReference type="NCBIfam" id="TIGR01064"/>
    </source>
</evidence>
<dbReference type="GO" id="GO:0030955">
    <property type="term" value="F:potassium ion binding"/>
    <property type="evidence" value="ECO:0007669"/>
    <property type="project" value="UniProtKB-UniRule"/>
</dbReference>
<evidence type="ECO:0000256" key="11">
    <source>
        <dbReference type="ARBA" id="ARBA00022777"/>
    </source>
</evidence>
<keyword evidence="13 18" id="KW-0460">Magnesium</keyword>
<evidence type="ECO:0000259" key="20">
    <source>
        <dbReference type="Pfam" id="PF00391"/>
    </source>
</evidence>
<evidence type="ECO:0000259" key="21">
    <source>
        <dbReference type="Pfam" id="PF02887"/>
    </source>
</evidence>
<comment type="catalytic activity">
    <reaction evidence="18">
        <text>pyruvate + ATP = phosphoenolpyruvate + ADP + H(+)</text>
        <dbReference type="Rhea" id="RHEA:18157"/>
        <dbReference type="ChEBI" id="CHEBI:15361"/>
        <dbReference type="ChEBI" id="CHEBI:15378"/>
        <dbReference type="ChEBI" id="CHEBI:30616"/>
        <dbReference type="ChEBI" id="CHEBI:58702"/>
        <dbReference type="ChEBI" id="CHEBI:456216"/>
        <dbReference type="EC" id="2.7.1.40"/>
    </reaction>
</comment>
<evidence type="ECO:0000256" key="10">
    <source>
        <dbReference type="ARBA" id="ARBA00022741"/>
    </source>
</evidence>
<dbReference type="EMBL" id="PXYT01000012">
    <property type="protein sequence ID" value="PSR30205.1"/>
    <property type="molecule type" value="Genomic_DNA"/>
</dbReference>
<evidence type="ECO:0000256" key="7">
    <source>
        <dbReference type="ARBA" id="ARBA00018587"/>
    </source>
</evidence>
<reference evidence="22 23" key="1">
    <citation type="journal article" date="2014" name="BMC Genomics">
        <title>Comparison of environmental and isolate Sulfobacillus genomes reveals diverse carbon, sulfur, nitrogen, and hydrogen metabolisms.</title>
        <authorList>
            <person name="Justice N.B."/>
            <person name="Norman A."/>
            <person name="Brown C.T."/>
            <person name="Singh A."/>
            <person name="Thomas B.C."/>
            <person name="Banfield J.F."/>
        </authorList>
    </citation>
    <scope>NUCLEOTIDE SEQUENCE [LARGE SCALE GENOMIC DNA]</scope>
    <source>
        <strain evidence="22">AMDSBA1</strain>
    </source>
</reference>
<keyword evidence="11 18" id="KW-0418">Kinase</keyword>
<dbReference type="InterPro" id="IPR015806">
    <property type="entry name" value="Pyrv_Knase_insert_dom_sf"/>
</dbReference>
<comment type="similarity">
    <text evidence="5 18">Belongs to the pyruvate kinase family.</text>
</comment>
<evidence type="ECO:0000256" key="16">
    <source>
        <dbReference type="ARBA" id="ARBA00023317"/>
    </source>
</evidence>
<dbReference type="InterPro" id="IPR008279">
    <property type="entry name" value="PEP-util_enz_mobile_dom"/>
</dbReference>
<sequence>MKRSTYVRRTKIVATIGPACDDPKILAEMIRAGMDVARLNLSHGDLDTHRERFRRLREISREVGTEIGIMLDTCGPEVRLTHLSQPLRLNPGDQFVLTTHPDGSSHQGGVSWDGIFSMIEPGHLLWVDDGNIVLRCVEQRADELITETVVGGILKNRKKISSPTVTWPLDILTDTDRTSLSMGIAEGMDFVAASFVRSAEDVVEIRKFFELNHSDAFIISKIENRAGVENLAEILAVSDGVMVARGDLGVELPPERVPWLQKDIIGQANELGIPVVTATQMLESMTHAPRPTRAEVSDVAHAIWDGSDSVMLSAETASGQYPVESVQMMAKIAEDADNRRGFLTPRTFSVLRVGDAVSRASAEMAESLGARAILTATATGYTARMVSRSRPSVPIIAISTQERVMRRLKLTWGVFPIISDDTEHSDDMVNKAIEAAVEYGHVADGDLVVLTAGVPAGIPGTTNMVRVETISSPVLVGTGLGYGEPVTGVICFQPQDAESLPNDPYVAVVRDYDSDAKEFFSRAKAIIAERSGRTSDVAVAAVTLGIPAIVGVEGAIERLHNNQIVTIDPVRGVIYKGRVKI</sequence>
<evidence type="ECO:0000256" key="12">
    <source>
        <dbReference type="ARBA" id="ARBA00022840"/>
    </source>
</evidence>
<proteinExistence type="inferred from homology"/>
<dbReference type="NCBIfam" id="NF004491">
    <property type="entry name" value="PRK05826.1"/>
    <property type="match status" value="1"/>
</dbReference>
<comment type="caution">
    <text evidence="22">The sequence shown here is derived from an EMBL/GenBank/DDBJ whole genome shotgun (WGS) entry which is preliminary data.</text>
</comment>
<evidence type="ECO:0000256" key="9">
    <source>
        <dbReference type="ARBA" id="ARBA00022723"/>
    </source>
</evidence>
<dbReference type="Gene3D" id="3.20.20.60">
    <property type="entry name" value="Phosphoenolpyruvate-binding domains"/>
    <property type="match status" value="1"/>
</dbReference>
<evidence type="ECO:0000256" key="8">
    <source>
        <dbReference type="ARBA" id="ARBA00022679"/>
    </source>
</evidence>
<dbReference type="SUPFAM" id="SSF50800">
    <property type="entry name" value="PK beta-barrel domain-like"/>
    <property type="match status" value="1"/>
</dbReference>
<evidence type="ECO:0000259" key="19">
    <source>
        <dbReference type="Pfam" id="PF00224"/>
    </source>
</evidence>
<evidence type="ECO:0000256" key="14">
    <source>
        <dbReference type="ARBA" id="ARBA00022958"/>
    </source>
</evidence>
<dbReference type="PANTHER" id="PTHR11817">
    <property type="entry name" value="PYRUVATE KINASE"/>
    <property type="match status" value="1"/>
</dbReference>
<keyword evidence="9" id="KW-0479">Metal-binding</keyword>
<dbReference type="InterPro" id="IPR001697">
    <property type="entry name" value="Pyr_Knase"/>
</dbReference>
<dbReference type="Pfam" id="PF02887">
    <property type="entry name" value="PK_C"/>
    <property type="match status" value="1"/>
</dbReference>
<evidence type="ECO:0000256" key="15">
    <source>
        <dbReference type="ARBA" id="ARBA00023152"/>
    </source>
</evidence>
<dbReference type="InterPro" id="IPR015793">
    <property type="entry name" value="Pyrv_Knase_brl"/>
</dbReference>
<dbReference type="SUPFAM" id="SSF52935">
    <property type="entry name" value="PK C-terminal domain-like"/>
    <property type="match status" value="1"/>
</dbReference>
<dbReference type="Gene3D" id="3.40.1380.20">
    <property type="entry name" value="Pyruvate kinase, C-terminal domain"/>
    <property type="match status" value="1"/>
</dbReference>
<accession>A0A2T2X6U9</accession>
<dbReference type="Pfam" id="PF00391">
    <property type="entry name" value="PEP-utilizers"/>
    <property type="match status" value="1"/>
</dbReference>
<organism evidence="22 23">
    <name type="scientific">Sulfobacillus benefaciens</name>
    <dbReference type="NCBI Taxonomy" id="453960"/>
    <lineage>
        <taxon>Bacteria</taxon>
        <taxon>Bacillati</taxon>
        <taxon>Bacillota</taxon>
        <taxon>Clostridia</taxon>
        <taxon>Eubacteriales</taxon>
        <taxon>Clostridiales Family XVII. Incertae Sedis</taxon>
        <taxon>Sulfobacillus</taxon>
    </lineage>
</organism>
<evidence type="ECO:0000256" key="4">
    <source>
        <dbReference type="ARBA" id="ARBA00006237"/>
    </source>
</evidence>
<evidence type="ECO:0000256" key="3">
    <source>
        <dbReference type="ARBA" id="ARBA00004997"/>
    </source>
</evidence>
<keyword evidence="14" id="KW-0630">Potassium</keyword>
<name>A0A2T2X6U9_9FIRM</name>
<dbReference type="InterPro" id="IPR011037">
    <property type="entry name" value="Pyrv_Knase-like_insert_dom_sf"/>
</dbReference>
<dbReference type="InterPro" id="IPR015795">
    <property type="entry name" value="Pyrv_Knase_C"/>
</dbReference>
<comment type="cofactor">
    <cofactor evidence="2">
        <name>K(+)</name>
        <dbReference type="ChEBI" id="CHEBI:29103"/>
    </cofactor>
</comment>
<keyword evidence="16 22" id="KW-0670">Pyruvate</keyword>
<evidence type="ECO:0000256" key="6">
    <source>
        <dbReference type="ARBA" id="ARBA00012142"/>
    </source>
</evidence>
<feature type="domain" description="Pyruvate kinase C-terminal" evidence="21">
    <location>
        <begin position="355"/>
        <end position="467"/>
    </location>
</feature>
<feature type="domain" description="Pyruvate kinase barrel" evidence="19">
    <location>
        <begin position="8"/>
        <end position="326"/>
    </location>
</feature>
<dbReference type="Pfam" id="PF00224">
    <property type="entry name" value="PK"/>
    <property type="match status" value="1"/>
</dbReference>
<dbReference type="InterPro" id="IPR036637">
    <property type="entry name" value="Phosphohistidine_dom_sf"/>
</dbReference>
<dbReference type="SUPFAM" id="SSF51621">
    <property type="entry name" value="Phosphoenolpyruvate/pyruvate domain"/>
    <property type="match status" value="1"/>
</dbReference>
<dbReference type="InterPro" id="IPR036918">
    <property type="entry name" value="Pyrv_Knase_C_sf"/>
</dbReference>
<dbReference type="GO" id="GO:0000287">
    <property type="term" value="F:magnesium ion binding"/>
    <property type="evidence" value="ECO:0007669"/>
    <property type="project" value="UniProtKB-UniRule"/>
</dbReference>
<evidence type="ECO:0000256" key="13">
    <source>
        <dbReference type="ARBA" id="ARBA00022842"/>
    </source>
</evidence>
<evidence type="ECO:0000256" key="5">
    <source>
        <dbReference type="ARBA" id="ARBA00008663"/>
    </source>
</evidence>
<keyword evidence="10" id="KW-0547">Nucleotide-binding</keyword>
<dbReference type="InterPro" id="IPR015813">
    <property type="entry name" value="Pyrv/PenolPyrv_kinase-like_dom"/>
</dbReference>
<keyword evidence="8 18" id="KW-0808">Transferase</keyword>
<comment type="similarity">
    <text evidence="4">In the C-terminal section; belongs to the PEP-utilizing enzyme family.</text>
</comment>
<dbReference type="EC" id="2.7.1.40" evidence="6 17"/>
<comment type="pathway">
    <text evidence="3 18">Carbohydrate degradation; glycolysis; pyruvate from D-glyceraldehyde 3-phosphate: step 5/5.</text>
</comment>
<comment type="cofactor">
    <cofactor evidence="1">
        <name>Mg(2+)</name>
        <dbReference type="ChEBI" id="CHEBI:18420"/>
    </cofactor>
</comment>
<feature type="domain" description="PEP-utilising enzyme mobile" evidence="20">
    <location>
        <begin position="503"/>
        <end position="572"/>
    </location>
</feature>
<dbReference type="SUPFAM" id="SSF52009">
    <property type="entry name" value="Phosphohistidine domain"/>
    <property type="match status" value="1"/>
</dbReference>
<keyword evidence="15 18" id="KW-0324">Glycolysis</keyword>